<dbReference type="AlphaFoldDB" id="A0A8H4QJ03"/>
<evidence type="ECO:0000313" key="4">
    <source>
        <dbReference type="Proteomes" id="UP000521872"/>
    </source>
</evidence>
<accession>A0A8H4QJ03</accession>
<dbReference type="SUPFAM" id="SSF117281">
    <property type="entry name" value="Kelch motif"/>
    <property type="match status" value="1"/>
</dbReference>
<sequence>MGNTAQPDAHTATLVDSTAWILGGCDDEDSAKDIYCLDTDTVGDIPPPFRAHTATLFDRKSLVFGGDLRSKYFDTVYLVDIPLRRWSKPHVEPGPKPPRRYHTANLVGSIMVVIGGSDGKDTFTEVWCLDLDKLIWTALTQSSGPVFPKRLAHSATKIGSFLFVMRGH</sequence>
<dbReference type="PANTHER" id="PTHR46093">
    <property type="entry name" value="ACYL-COA-BINDING DOMAIN-CONTAINING PROTEIN 5"/>
    <property type="match status" value="1"/>
</dbReference>
<evidence type="ECO:0000313" key="3">
    <source>
        <dbReference type="EMBL" id="KAF4611620.1"/>
    </source>
</evidence>
<dbReference type="PANTHER" id="PTHR46093:SF18">
    <property type="entry name" value="FIBRONECTIN TYPE-III DOMAIN-CONTAINING PROTEIN"/>
    <property type="match status" value="1"/>
</dbReference>
<dbReference type="InterPro" id="IPR015915">
    <property type="entry name" value="Kelch-typ_b-propeller"/>
</dbReference>
<dbReference type="Gene3D" id="2.120.10.80">
    <property type="entry name" value="Kelch-type beta propeller"/>
    <property type="match status" value="1"/>
</dbReference>
<comment type="caution">
    <text evidence="3">The sequence shown here is derived from an EMBL/GenBank/DDBJ whole genome shotgun (WGS) entry which is preliminary data.</text>
</comment>
<gene>
    <name evidence="3" type="ORF">D9613_003735</name>
</gene>
<dbReference type="Pfam" id="PF24681">
    <property type="entry name" value="Kelch_KLHDC2_KLHL20_DRC7"/>
    <property type="match status" value="1"/>
</dbReference>
<dbReference type="EMBL" id="JAACJL010000057">
    <property type="protein sequence ID" value="KAF4611620.1"/>
    <property type="molecule type" value="Genomic_DNA"/>
</dbReference>
<evidence type="ECO:0000256" key="2">
    <source>
        <dbReference type="ARBA" id="ARBA00022737"/>
    </source>
</evidence>
<evidence type="ECO:0000256" key="1">
    <source>
        <dbReference type="ARBA" id="ARBA00022441"/>
    </source>
</evidence>
<organism evidence="3 4">
    <name type="scientific">Agrocybe pediades</name>
    <dbReference type="NCBI Taxonomy" id="84607"/>
    <lineage>
        <taxon>Eukaryota</taxon>
        <taxon>Fungi</taxon>
        <taxon>Dikarya</taxon>
        <taxon>Basidiomycota</taxon>
        <taxon>Agaricomycotina</taxon>
        <taxon>Agaricomycetes</taxon>
        <taxon>Agaricomycetidae</taxon>
        <taxon>Agaricales</taxon>
        <taxon>Agaricineae</taxon>
        <taxon>Strophariaceae</taxon>
        <taxon>Agrocybe</taxon>
    </lineage>
</organism>
<reference evidence="3 4" key="1">
    <citation type="submission" date="2019-12" db="EMBL/GenBank/DDBJ databases">
        <authorList>
            <person name="Floudas D."/>
            <person name="Bentzer J."/>
            <person name="Ahren D."/>
            <person name="Johansson T."/>
            <person name="Persson P."/>
            <person name="Tunlid A."/>
        </authorList>
    </citation>
    <scope>NUCLEOTIDE SEQUENCE [LARGE SCALE GENOMIC DNA]</scope>
    <source>
        <strain evidence="3 4">CBS 102.39</strain>
    </source>
</reference>
<keyword evidence="4" id="KW-1185">Reference proteome</keyword>
<dbReference type="Proteomes" id="UP000521872">
    <property type="component" value="Unassembled WGS sequence"/>
</dbReference>
<name>A0A8H4QJ03_9AGAR</name>
<keyword evidence="1" id="KW-0880">Kelch repeat</keyword>
<proteinExistence type="predicted"/>
<keyword evidence="2" id="KW-0677">Repeat</keyword>
<protein>
    <submittedName>
        <fullName evidence="3">Uncharacterized protein</fullName>
    </submittedName>
</protein>